<dbReference type="GO" id="GO:0005524">
    <property type="term" value="F:ATP binding"/>
    <property type="evidence" value="ECO:0007669"/>
    <property type="project" value="UniProtKB-KW"/>
</dbReference>
<evidence type="ECO:0000313" key="12">
    <source>
        <dbReference type="EMBL" id="QHT98212.1"/>
    </source>
</evidence>
<evidence type="ECO:0000256" key="8">
    <source>
        <dbReference type="SAM" id="Coils"/>
    </source>
</evidence>
<dbReference type="GO" id="GO:0004386">
    <property type="term" value="F:helicase activity"/>
    <property type="evidence" value="ECO:0007669"/>
    <property type="project" value="UniProtKB-KW"/>
</dbReference>
<dbReference type="Gene3D" id="3.40.50.10810">
    <property type="entry name" value="Tandem AAA-ATPase domain"/>
    <property type="match status" value="1"/>
</dbReference>
<dbReference type="InterPro" id="IPR038718">
    <property type="entry name" value="SNF2-like_sf"/>
</dbReference>
<evidence type="ECO:0000256" key="6">
    <source>
        <dbReference type="ARBA" id="ARBA00022833"/>
    </source>
</evidence>
<evidence type="ECO:0008006" key="13">
    <source>
        <dbReference type="Google" id="ProtNLM"/>
    </source>
</evidence>
<dbReference type="EMBL" id="MN740290">
    <property type="protein sequence ID" value="QHT98212.1"/>
    <property type="molecule type" value="Genomic_DNA"/>
</dbReference>
<dbReference type="InterPro" id="IPR027417">
    <property type="entry name" value="P-loop_NTPase"/>
</dbReference>
<dbReference type="InterPro" id="IPR013083">
    <property type="entry name" value="Znf_RING/FYVE/PHD"/>
</dbReference>
<dbReference type="InterPro" id="IPR049730">
    <property type="entry name" value="SNF2/RAD54-like_C"/>
</dbReference>
<feature type="domain" description="Helicase ATP-binding" evidence="10">
    <location>
        <begin position="225"/>
        <end position="426"/>
    </location>
</feature>
<keyword evidence="7" id="KW-0067">ATP-binding</keyword>
<accession>A0A6C0IYT9</accession>
<dbReference type="SMART" id="SM00487">
    <property type="entry name" value="DEXDc"/>
    <property type="match status" value="1"/>
</dbReference>
<dbReference type="InterPro" id="IPR001841">
    <property type="entry name" value="Znf_RING"/>
</dbReference>
<evidence type="ECO:0000259" key="10">
    <source>
        <dbReference type="PROSITE" id="PS51192"/>
    </source>
</evidence>
<feature type="coiled-coil region" evidence="8">
    <location>
        <begin position="518"/>
        <end position="545"/>
    </location>
</feature>
<keyword evidence="1" id="KW-0479">Metal-binding</keyword>
<dbReference type="InterPro" id="IPR017907">
    <property type="entry name" value="Znf_RING_CS"/>
</dbReference>
<dbReference type="PANTHER" id="PTHR45626:SF51">
    <property type="entry name" value="SNF2-RELATED DOMAIN-CONTAINING PROTEIN"/>
    <property type="match status" value="1"/>
</dbReference>
<protein>
    <recommendedName>
        <fullName evidence="13">RING-type domain-containing protein</fullName>
    </recommendedName>
</protein>
<keyword evidence="6" id="KW-0862">Zinc</keyword>
<dbReference type="InterPro" id="IPR014001">
    <property type="entry name" value="Helicase_ATP-bd"/>
</dbReference>
<evidence type="ECO:0000256" key="2">
    <source>
        <dbReference type="ARBA" id="ARBA00022741"/>
    </source>
</evidence>
<dbReference type="PROSITE" id="PS51192">
    <property type="entry name" value="HELICASE_ATP_BIND_1"/>
    <property type="match status" value="1"/>
</dbReference>
<dbReference type="InterPro" id="IPR001650">
    <property type="entry name" value="Helicase_C-like"/>
</dbReference>
<dbReference type="GO" id="GO:0005634">
    <property type="term" value="C:nucleus"/>
    <property type="evidence" value="ECO:0007669"/>
    <property type="project" value="TreeGrafter"/>
</dbReference>
<dbReference type="PROSITE" id="PS00518">
    <property type="entry name" value="ZF_RING_1"/>
    <property type="match status" value="1"/>
</dbReference>
<dbReference type="PANTHER" id="PTHR45626">
    <property type="entry name" value="TRANSCRIPTION TERMINATION FACTOR 2-RELATED"/>
    <property type="match status" value="1"/>
</dbReference>
<evidence type="ECO:0000259" key="11">
    <source>
        <dbReference type="PROSITE" id="PS51194"/>
    </source>
</evidence>
<proteinExistence type="predicted"/>
<dbReference type="SUPFAM" id="SSF52540">
    <property type="entry name" value="P-loop containing nucleoside triphosphate hydrolases"/>
    <property type="match status" value="2"/>
</dbReference>
<keyword evidence="3" id="KW-0863">Zinc-finger</keyword>
<dbReference type="Gene3D" id="3.40.50.300">
    <property type="entry name" value="P-loop containing nucleotide triphosphate hydrolases"/>
    <property type="match status" value="1"/>
</dbReference>
<dbReference type="GO" id="GO:0006281">
    <property type="term" value="P:DNA repair"/>
    <property type="evidence" value="ECO:0007669"/>
    <property type="project" value="TreeGrafter"/>
</dbReference>
<dbReference type="AlphaFoldDB" id="A0A6C0IYT9"/>
<evidence type="ECO:0000256" key="5">
    <source>
        <dbReference type="ARBA" id="ARBA00022806"/>
    </source>
</evidence>
<dbReference type="SMART" id="SM00184">
    <property type="entry name" value="RING"/>
    <property type="match status" value="1"/>
</dbReference>
<dbReference type="PROSITE" id="PS50089">
    <property type="entry name" value="ZF_RING_2"/>
    <property type="match status" value="1"/>
</dbReference>
<evidence type="ECO:0000259" key="9">
    <source>
        <dbReference type="PROSITE" id="PS50089"/>
    </source>
</evidence>
<reference evidence="12" key="1">
    <citation type="journal article" date="2020" name="Nature">
        <title>Giant virus diversity and host interactions through global metagenomics.</title>
        <authorList>
            <person name="Schulz F."/>
            <person name="Roux S."/>
            <person name="Paez-Espino D."/>
            <person name="Jungbluth S."/>
            <person name="Walsh D.A."/>
            <person name="Denef V.J."/>
            <person name="McMahon K.D."/>
            <person name="Konstantinidis K.T."/>
            <person name="Eloe-Fadrosh E.A."/>
            <person name="Kyrpides N.C."/>
            <person name="Woyke T."/>
        </authorList>
    </citation>
    <scope>NUCLEOTIDE SEQUENCE</scope>
    <source>
        <strain evidence="12">GVMAG-M-3300025626-8</strain>
    </source>
</reference>
<dbReference type="GO" id="GO:0008270">
    <property type="term" value="F:zinc ion binding"/>
    <property type="evidence" value="ECO:0007669"/>
    <property type="project" value="UniProtKB-KW"/>
</dbReference>
<keyword evidence="2" id="KW-0547">Nucleotide-binding</keyword>
<feature type="domain" description="RING-type" evidence="9">
    <location>
        <begin position="591"/>
        <end position="634"/>
    </location>
</feature>
<dbReference type="CDD" id="cd18793">
    <property type="entry name" value="SF2_C_SNF"/>
    <property type="match status" value="1"/>
</dbReference>
<keyword evidence="4" id="KW-0378">Hydrolase</keyword>
<evidence type="ECO:0000256" key="7">
    <source>
        <dbReference type="ARBA" id="ARBA00022840"/>
    </source>
</evidence>
<dbReference type="Pfam" id="PF00271">
    <property type="entry name" value="Helicase_C"/>
    <property type="match status" value="1"/>
</dbReference>
<dbReference type="Pfam" id="PF00176">
    <property type="entry name" value="SNF2-rel_dom"/>
    <property type="match status" value="1"/>
</dbReference>
<evidence type="ECO:0000256" key="1">
    <source>
        <dbReference type="ARBA" id="ARBA00022723"/>
    </source>
</evidence>
<evidence type="ECO:0000256" key="3">
    <source>
        <dbReference type="ARBA" id="ARBA00022771"/>
    </source>
</evidence>
<evidence type="ECO:0000256" key="4">
    <source>
        <dbReference type="ARBA" id="ARBA00022801"/>
    </source>
</evidence>
<feature type="domain" description="Helicase C-terminal" evidence="11">
    <location>
        <begin position="665"/>
        <end position="820"/>
    </location>
</feature>
<dbReference type="GO" id="GO:0008094">
    <property type="term" value="F:ATP-dependent activity, acting on DNA"/>
    <property type="evidence" value="ECO:0007669"/>
    <property type="project" value="TreeGrafter"/>
</dbReference>
<keyword evidence="8" id="KW-0175">Coiled coil</keyword>
<dbReference type="PROSITE" id="PS51194">
    <property type="entry name" value="HELICASE_CTER"/>
    <property type="match status" value="1"/>
</dbReference>
<dbReference type="InterPro" id="IPR000330">
    <property type="entry name" value="SNF2_N"/>
</dbReference>
<dbReference type="SUPFAM" id="SSF57850">
    <property type="entry name" value="RING/U-box"/>
    <property type="match status" value="1"/>
</dbReference>
<sequence>MRVLPWLTVSLEGYENIFFVVRELWEIHEDSVELYNTLNELKINNSGVYCGTEKINFVKNKYNMVLKHLKNLDDKYWTINASYSNNNSIYVDAYINISEVSKAIKDGVRFPGREILFCQVMYHPQLIRISNYINDRYRKNRRSNMSRLIFDCFEQDVPYFGKRESVTGLKTKLYEFQKTSLSKMIELEAGVVFEEISRQYTCLSTNNSKVWLTENDILCNTEECETIDVQFRGGFLTDNMGMGKTLTAIALCLNCPIRTTILKPKATLIICPSHIISHWSKEIEKHTDLNYITITVKDQIEKITFKHIMSGLYDFVLISFNMLCNPSFRGQMDYYSCSVKKKGEAFLKDFKKQPKEVQDKQIFVPHIFEWGRIIIDEFHELANSCYPNVSTYVSTLNSDKTWFISGTPTVNTSLFTTCIPYKLLGEEQCNNISINDSIVKIISRSNVKNQTYEEVQLPPLQEMVIRIELNKSERMIYDGIRSEGREQQLKVCSYARLAKCMSSETEVKTIDEMKDHIKLFLENKVKILKNQLEVHNKRIDQLRVLVPDIEARTREAFTLKQFLVMKDKCKKYLNDTSKTIDYVKKTEQTECVICLEEMNEEENYPCVIKSCGHNICSNCLPLAISFNAKCPICRTQYQLSDIIKVNSNKNHNDEMLKKYGSKLFNLLNLLNDTPDMKTLIFSQWDELLNNVGKCISSQDNSKKLLFCRGNIMQKRATTEKFSFDDNYNLLLLSTLNAGSGCDLSMAKRVILLDTIDGSGEYITGIERQAIARCHRIGQTSPVEVIRYIAKDTIEEEIYDRICVPQNTGSHPNVSGINGAEPSS</sequence>
<dbReference type="Pfam" id="PF13639">
    <property type="entry name" value="zf-RING_2"/>
    <property type="match status" value="1"/>
</dbReference>
<name>A0A6C0IYT9_9ZZZZ</name>
<dbReference type="Gene3D" id="3.30.40.10">
    <property type="entry name" value="Zinc/RING finger domain, C3HC4 (zinc finger)"/>
    <property type="match status" value="1"/>
</dbReference>
<keyword evidence="5" id="KW-0347">Helicase</keyword>
<dbReference type="InterPro" id="IPR050628">
    <property type="entry name" value="SNF2_RAD54_helicase_TF"/>
</dbReference>
<organism evidence="12">
    <name type="scientific">viral metagenome</name>
    <dbReference type="NCBI Taxonomy" id="1070528"/>
    <lineage>
        <taxon>unclassified sequences</taxon>
        <taxon>metagenomes</taxon>
        <taxon>organismal metagenomes</taxon>
    </lineage>
</organism>
<dbReference type="GO" id="GO:0016787">
    <property type="term" value="F:hydrolase activity"/>
    <property type="evidence" value="ECO:0007669"/>
    <property type="project" value="UniProtKB-KW"/>
</dbReference>